<name>A0A951U8E4_9CYAN</name>
<dbReference type="SUPFAM" id="SSF52949">
    <property type="entry name" value="Macro domain-like"/>
    <property type="match status" value="1"/>
</dbReference>
<protein>
    <submittedName>
        <fullName evidence="1">Uncharacterized protein</fullName>
    </submittedName>
</protein>
<proteinExistence type="predicted"/>
<sequence length="59" mass="6359">MIPGKIAVTEGDITHLQVDAIVNALPAQRVIYTVGSVWQDGQQGEPVLCWLESSVLQSP</sequence>
<evidence type="ECO:0000313" key="2">
    <source>
        <dbReference type="Proteomes" id="UP000753908"/>
    </source>
</evidence>
<dbReference type="EMBL" id="JAHHIF010000007">
    <property type="protein sequence ID" value="MBW4544198.1"/>
    <property type="molecule type" value="Genomic_DNA"/>
</dbReference>
<dbReference type="AlphaFoldDB" id="A0A951U8E4"/>
<accession>A0A951U8E4</accession>
<organism evidence="1 2">
    <name type="scientific">Symplocastrum torsivum CPER-KK1</name>
    <dbReference type="NCBI Taxonomy" id="450513"/>
    <lineage>
        <taxon>Bacteria</taxon>
        <taxon>Bacillati</taxon>
        <taxon>Cyanobacteriota</taxon>
        <taxon>Cyanophyceae</taxon>
        <taxon>Oscillatoriophycideae</taxon>
        <taxon>Oscillatoriales</taxon>
        <taxon>Microcoleaceae</taxon>
        <taxon>Symplocastrum</taxon>
    </lineage>
</organism>
<dbReference type="InterPro" id="IPR043472">
    <property type="entry name" value="Macro_dom-like"/>
</dbReference>
<reference evidence="1" key="1">
    <citation type="submission" date="2021-05" db="EMBL/GenBank/DDBJ databases">
        <authorList>
            <person name="Pietrasiak N."/>
            <person name="Ward R."/>
            <person name="Stajich J.E."/>
            <person name="Kurbessoian T."/>
        </authorList>
    </citation>
    <scope>NUCLEOTIDE SEQUENCE</scope>
    <source>
        <strain evidence="1">CPER-KK1</strain>
    </source>
</reference>
<gene>
    <name evidence="1" type="ORF">KME25_07130</name>
</gene>
<comment type="caution">
    <text evidence="1">The sequence shown here is derived from an EMBL/GenBank/DDBJ whole genome shotgun (WGS) entry which is preliminary data.</text>
</comment>
<reference evidence="1" key="2">
    <citation type="journal article" date="2022" name="Microbiol. Resour. Announc.">
        <title>Metagenome Sequencing to Explore Phylogenomics of Terrestrial Cyanobacteria.</title>
        <authorList>
            <person name="Ward R.D."/>
            <person name="Stajich J.E."/>
            <person name="Johansen J.R."/>
            <person name="Huntemann M."/>
            <person name="Clum A."/>
            <person name="Foster B."/>
            <person name="Foster B."/>
            <person name="Roux S."/>
            <person name="Palaniappan K."/>
            <person name="Varghese N."/>
            <person name="Mukherjee S."/>
            <person name="Reddy T.B.K."/>
            <person name="Daum C."/>
            <person name="Copeland A."/>
            <person name="Chen I.A."/>
            <person name="Ivanova N.N."/>
            <person name="Kyrpides N.C."/>
            <person name="Shapiro N."/>
            <person name="Eloe-Fadrosh E.A."/>
            <person name="Pietrasiak N."/>
        </authorList>
    </citation>
    <scope>NUCLEOTIDE SEQUENCE</scope>
    <source>
        <strain evidence="1">CPER-KK1</strain>
    </source>
</reference>
<evidence type="ECO:0000313" key="1">
    <source>
        <dbReference type="EMBL" id="MBW4544198.1"/>
    </source>
</evidence>
<dbReference type="Proteomes" id="UP000753908">
    <property type="component" value="Unassembled WGS sequence"/>
</dbReference>